<name>A0A1H4FQJ2_9BACT</name>
<feature type="domain" description="DUF4440" evidence="2">
    <location>
        <begin position="31"/>
        <end position="151"/>
    </location>
</feature>
<dbReference type="EMBL" id="FNRL01000027">
    <property type="protein sequence ID" value="SEA99411.1"/>
    <property type="molecule type" value="Genomic_DNA"/>
</dbReference>
<evidence type="ECO:0000259" key="2">
    <source>
        <dbReference type="Pfam" id="PF14534"/>
    </source>
</evidence>
<evidence type="ECO:0000313" key="4">
    <source>
        <dbReference type="Proteomes" id="UP000199656"/>
    </source>
</evidence>
<feature type="chain" id="PRO_5011587254" description="DUF4440 domain-containing protein" evidence="1">
    <location>
        <begin position="21"/>
        <end position="250"/>
    </location>
</feature>
<dbReference type="AlphaFoldDB" id="A0A1H4FQJ2"/>
<feature type="signal peptide" evidence="1">
    <location>
        <begin position="1"/>
        <end position="20"/>
    </location>
</feature>
<accession>A0A1H4FQJ2</accession>
<dbReference type="Proteomes" id="UP000199656">
    <property type="component" value="Unassembled WGS sequence"/>
</dbReference>
<evidence type="ECO:0000256" key="1">
    <source>
        <dbReference type="SAM" id="SignalP"/>
    </source>
</evidence>
<keyword evidence="4" id="KW-1185">Reference proteome</keyword>
<dbReference type="RefSeq" id="WP_089764578.1">
    <property type="nucleotide sequence ID" value="NZ_BKAT01000047.1"/>
</dbReference>
<dbReference type="SUPFAM" id="SSF54427">
    <property type="entry name" value="NTF2-like"/>
    <property type="match status" value="1"/>
</dbReference>
<keyword evidence="1" id="KW-0732">Signal</keyword>
<protein>
    <recommendedName>
        <fullName evidence="2">DUF4440 domain-containing protein</fullName>
    </recommendedName>
</protein>
<sequence>MTKYLVALSILFTGAFSASAQTTDEELNATIRRADSLFWQAYNTCNIQGMEQFMTEDLEFYHDKGGYTVGRAAFSANTKKNLCSNPNFRLRREVLPESVKVFPLHKDGIIYGAIMSGVHVFYIIENNKPGYLDGEASFTHLWLKKDGAWKMSRVLSYDHHPANQKKQVASLTAAQLKQHEGKYSGPQTKSMNITAANDHLVMEINGKKFDLYPSSPSLFFMKERNLSLEFDNTGATVKENGEAVETLRKQ</sequence>
<reference evidence="4" key="1">
    <citation type="submission" date="2016-10" db="EMBL/GenBank/DDBJ databases">
        <authorList>
            <person name="Varghese N."/>
            <person name="Submissions S."/>
        </authorList>
    </citation>
    <scope>NUCLEOTIDE SEQUENCE [LARGE SCALE GENOMIC DNA]</scope>
    <source>
        <strain evidence="4">DSM 23920</strain>
    </source>
</reference>
<dbReference type="Pfam" id="PF14534">
    <property type="entry name" value="DUF4440"/>
    <property type="match status" value="1"/>
</dbReference>
<organism evidence="3 4">
    <name type="scientific">Chitinophaga terrae</name>
    <name type="common">ex Kim and Jung 2007</name>
    <dbReference type="NCBI Taxonomy" id="408074"/>
    <lineage>
        <taxon>Bacteria</taxon>
        <taxon>Pseudomonadati</taxon>
        <taxon>Bacteroidota</taxon>
        <taxon>Chitinophagia</taxon>
        <taxon>Chitinophagales</taxon>
        <taxon>Chitinophagaceae</taxon>
        <taxon>Chitinophaga</taxon>
    </lineage>
</organism>
<dbReference type="STRING" id="408074.SAMN05660909_04599"/>
<dbReference type="OrthoDB" id="1357763at2"/>
<dbReference type="InterPro" id="IPR027843">
    <property type="entry name" value="DUF4440"/>
</dbReference>
<evidence type="ECO:0000313" key="3">
    <source>
        <dbReference type="EMBL" id="SEA99411.1"/>
    </source>
</evidence>
<dbReference type="Gene3D" id="3.10.450.50">
    <property type="match status" value="1"/>
</dbReference>
<proteinExistence type="predicted"/>
<dbReference type="InterPro" id="IPR032710">
    <property type="entry name" value="NTF2-like_dom_sf"/>
</dbReference>
<gene>
    <name evidence="3" type="ORF">SAMN05660909_04599</name>
</gene>